<feature type="domain" description="NAD-dependent epimerase/dehydratase" evidence="1">
    <location>
        <begin position="18"/>
        <end position="222"/>
    </location>
</feature>
<dbReference type="InterPro" id="IPR051783">
    <property type="entry name" value="NAD(P)-dependent_oxidoreduct"/>
</dbReference>
<organism evidence="2 3">
    <name type="scientific">Litorilituus sediminis</name>
    <dbReference type="NCBI Taxonomy" id="718192"/>
    <lineage>
        <taxon>Bacteria</taxon>
        <taxon>Pseudomonadati</taxon>
        <taxon>Pseudomonadota</taxon>
        <taxon>Gammaproteobacteria</taxon>
        <taxon>Alteromonadales</taxon>
        <taxon>Colwelliaceae</taxon>
        <taxon>Litorilituus</taxon>
    </lineage>
</organism>
<reference evidence="2 3" key="1">
    <citation type="submission" date="2018-12" db="EMBL/GenBank/DDBJ databases">
        <title>Complete genome of Litorilituus sediminis.</title>
        <authorList>
            <person name="Liu A."/>
            <person name="Rong J."/>
        </authorList>
    </citation>
    <scope>NUCLEOTIDE SEQUENCE [LARGE SCALE GENOMIC DNA]</scope>
    <source>
        <strain evidence="2 3">JCM 17549</strain>
    </source>
</reference>
<dbReference type="EMBL" id="CP034759">
    <property type="protein sequence ID" value="QBG35802.1"/>
    <property type="molecule type" value="Genomic_DNA"/>
</dbReference>
<gene>
    <name evidence="2" type="ORF">EMK97_08795</name>
</gene>
<dbReference type="Proteomes" id="UP000290244">
    <property type="component" value="Chromosome"/>
</dbReference>
<dbReference type="KEGG" id="lsd:EMK97_08795"/>
<keyword evidence="3" id="KW-1185">Reference proteome</keyword>
<evidence type="ECO:0000313" key="3">
    <source>
        <dbReference type="Proteomes" id="UP000290244"/>
    </source>
</evidence>
<dbReference type="PANTHER" id="PTHR48079:SF6">
    <property type="entry name" value="NAD(P)-BINDING DOMAIN-CONTAINING PROTEIN-RELATED"/>
    <property type="match status" value="1"/>
</dbReference>
<dbReference type="Gene3D" id="3.40.50.720">
    <property type="entry name" value="NAD(P)-binding Rossmann-like Domain"/>
    <property type="match status" value="1"/>
</dbReference>
<accession>A0A4P6P8C5</accession>
<dbReference type="Pfam" id="PF01370">
    <property type="entry name" value="Epimerase"/>
    <property type="match status" value="1"/>
</dbReference>
<dbReference type="SUPFAM" id="SSF51735">
    <property type="entry name" value="NAD(P)-binding Rossmann-fold domains"/>
    <property type="match status" value="1"/>
</dbReference>
<evidence type="ECO:0000259" key="1">
    <source>
        <dbReference type="Pfam" id="PF01370"/>
    </source>
</evidence>
<dbReference type="AlphaFoldDB" id="A0A4P6P8C5"/>
<protein>
    <submittedName>
        <fullName evidence="2">NAD-dependent epimerase/dehydratase family protein</fullName>
    </submittedName>
</protein>
<proteinExistence type="predicted"/>
<dbReference type="OrthoDB" id="751203at2"/>
<dbReference type="InterPro" id="IPR036291">
    <property type="entry name" value="NAD(P)-bd_dom_sf"/>
</dbReference>
<dbReference type="PANTHER" id="PTHR48079">
    <property type="entry name" value="PROTEIN YEEZ"/>
    <property type="match status" value="1"/>
</dbReference>
<name>A0A4P6P8C5_9GAMM</name>
<dbReference type="RefSeq" id="WP_130601336.1">
    <property type="nucleotide sequence ID" value="NZ_CP034759.1"/>
</dbReference>
<sequence length="283" mass="30697">MKANSTNLSDSLGIVGCGWVGKPLAEQLLQQQFSVVVTSSRADNVAKLIDKGLTAEQLHLPCSQEELVDKKVFAQQTLLIAITPLFRQGRTDYADKVKALVQAAKAQGKVKRLILLSSSAVYNGLVGEVTEASQLDLTADKVAILQQAEQEVLSFSANSVVMRLAGLVGPERHPGNFLRKKLQSNNNVFHDGHAHVNLIHQADVVGLLLAILQHGNLGGIYNGVSETNASKQMYYQTAAKSIGLPVPEFAVPENIAASKVVLGDKARRDFNYQFVYPDLLAWL</sequence>
<dbReference type="InterPro" id="IPR001509">
    <property type="entry name" value="Epimerase_deHydtase"/>
</dbReference>
<evidence type="ECO:0000313" key="2">
    <source>
        <dbReference type="EMBL" id="QBG35802.1"/>
    </source>
</evidence>
<dbReference type="GO" id="GO:0005737">
    <property type="term" value="C:cytoplasm"/>
    <property type="evidence" value="ECO:0007669"/>
    <property type="project" value="TreeGrafter"/>
</dbReference>
<dbReference type="GO" id="GO:0004029">
    <property type="term" value="F:aldehyde dehydrogenase (NAD+) activity"/>
    <property type="evidence" value="ECO:0007669"/>
    <property type="project" value="TreeGrafter"/>
</dbReference>